<dbReference type="PANTHER" id="PTHR42085:SF2">
    <property type="entry name" value="F-BOX DOMAIN-CONTAINING PROTEIN"/>
    <property type="match status" value="1"/>
</dbReference>
<reference evidence="1 4" key="1">
    <citation type="submission" date="2018-12" db="EMBL/GenBank/DDBJ databases">
        <title>Venturia inaequalis Genome Resource.</title>
        <authorList>
            <person name="Lichtner F.J."/>
        </authorList>
    </citation>
    <scope>NUCLEOTIDE SEQUENCE [LARGE SCALE GENOMIC DNA]</scope>
    <source>
        <strain evidence="1 4">120213</strain>
        <strain evidence="3">Bline_iso_100314</strain>
        <strain evidence="2 5">DMI_063113</strain>
    </source>
</reference>
<sequence length="491" mass="57172">MALVRSLDTRPHRGLLRLPVELRTQILSIVLVDYDPQGSRHNLPYFPNSHYLTANDGTFKPPRRDLSLFRVNKQIRKEAIRIFYRKNEFHFCCFLCFSQKMLGGFPDDWDAEFNCFELDVELRVDYSRRPSLPRRIGKGDHRQMIRHLSLVGDRWWDHHAFAEDSVDVAQKEGLRQYSSVIAHSLLHFPNLRKLDLLAALVETFSDWRGEVGQIWAPVLNILRRNRGTLGVVWQDFLHHRHGPEQEYFFEREIRLHKEGYMDGHLCAETKIELPVRMGKKLPLRETIFAVSDLELAVREIVGTAAPGVHLYGERNIIAGPGRTKHTIRFSGIPEYLADEFEHSLNKKEQALRKNAAVQGLDFQVANCNCWTCVVGGRQFGETPCPCCNCTYPVEEKMYEWDWYDKHLGEEFNPEDEIWEWDYVPSECWRAAGGYYVRRDGDQQEVGRLGTGGLKKRRKAFRKRWGGRVPKWARGPDVGVFGEEMWERGVVS</sequence>
<dbReference type="Proteomes" id="UP000447873">
    <property type="component" value="Unassembled WGS sequence"/>
</dbReference>
<evidence type="ECO:0000313" key="2">
    <source>
        <dbReference type="EMBL" id="KAE9984379.1"/>
    </source>
</evidence>
<comment type="caution">
    <text evidence="1">The sequence shown here is derived from an EMBL/GenBank/DDBJ whole genome shotgun (WGS) entry which is preliminary data.</text>
</comment>
<proteinExistence type="predicted"/>
<dbReference type="Proteomes" id="UP000490939">
    <property type="component" value="Unassembled WGS sequence"/>
</dbReference>
<evidence type="ECO:0000313" key="1">
    <source>
        <dbReference type="EMBL" id="KAE9972849.1"/>
    </source>
</evidence>
<dbReference type="InterPro" id="IPR038883">
    <property type="entry name" value="AN11006-like"/>
</dbReference>
<gene>
    <name evidence="3" type="ORF">BLS_008319</name>
    <name evidence="2" type="ORF">EG327_005048</name>
    <name evidence="1" type="ORF">EG328_004726</name>
</gene>
<dbReference type="PANTHER" id="PTHR42085">
    <property type="entry name" value="F-BOX DOMAIN-CONTAINING PROTEIN"/>
    <property type="match status" value="1"/>
</dbReference>
<dbReference type="Proteomes" id="UP000433883">
    <property type="component" value="Unassembled WGS sequence"/>
</dbReference>
<dbReference type="EMBL" id="WNWS01000258">
    <property type="protein sequence ID" value="KAE9972849.1"/>
    <property type="molecule type" value="Genomic_DNA"/>
</dbReference>
<dbReference type="EMBL" id="WNWR01000296">
    <property type="protein sequence ID" value="KAE9984379.1"/>
    <property type="molecule type" value="Genomic_DNA"/>
</dbReference>
<name>A0A8H3YTG4_VENIN</name>
<evidence type="ECO:0000313" key="5">
    <source>
        <dbReference type="Proteomes" id="UP000490939"/>
    </source>
</evidence>
<evidence type="ECO:0000313" key="4">
    <source>
        <dbReference type="Proteomes" id="UP000447873"/>
    </source>
</evidence>
<dbReference type="EMBL" id="WNWQ01000007">
    <property type="protein sequence ID" value="KAE9985380.1"/>
    <property type="molecule type" value="Genomic_DNA"/>
</dbReference>
<accession>A0A8H3YTG4</accession>
<protein>
    <submittedName>
        <fullName evidence="1">Uncharacterized protein</fullName>
    </submittedName>
</protein>
<evidence type="ECO:0000313" key="3">
    <source>
        <dbReference type="EMBL" id="KAE9985380.1"/>
    </source>
</evidence>
<organism evidence="1 4">
    <name type="scientific">Venturia inaequalis</name>
    <name type="common">Apple scab fungus</name>
    <dbReference type="NCBI Taxonomy" id="5025"/>
    <lineage>
        <taxon>Eukaryota</taxon>
        <taxon>Fungi</taxon>
        <taxon>Dikarya</taxon>
        <taxon>Ascomycota</taxon>
        <taxon>Pezizomycotina</taxon>
        <taxon>Dothideomycetes</taxon>
        <taxon>Pleosporomycetidae</taxon>
        <taxon>Venturiales</taxon>
        <taxon>Venturiaceae</taxon>
        <taxon>Venturia</taxon>
    </lineage>
</organism>
<keyword evidence="5" id="KW-1185">Reference proteome</keyword>
<dbReference type="AlphaFoldDB" id="A0A8H3YTG4"/>